<comment type="similarity">
    <text evidence="3 13">Belongs to the peptidase M3 family.</text>
</comment>
<dbReference type="CDD" id="cd06457">
    <property type="entry name" value="M3A_MIP"/>
    <property type="match status" value="1"/>
</dbReference>
<evidence type="ECO:0000313" key="16">
    <source>
        <dbReference type="Proteomes" id="UP000636479"/>
    </source>
</evidence>
<evidence type="ECO:0000259" key="14">
    <source>
        <dbReference type="Pfam" id="PF01432"/>
    </source>
</evidence>
<keyword evidence="5 13" id="KW-0645">Protease</keyword>
<dbReference type="AlphaFoldDB" id="A0A8H6SXB9"/>
<dbReference type="InterPro" id="IPR024079">
    <property type="entry name" value="MetalloPept_cat_dom_sf"/>
</dbReference>
<evidence type="ECO:0000256" key="6">
    <source>
        <dbReference type="ARBA" id="ARBA00022723"/>
    </source>
</evidence>
<comment type="caution">
    <text evidence="15">The sequence shown here is derived from an EMBL/GenBank/DDBJ whole genome shotgun (WGS) entry which is preliminary data.</text>
</comment>
<accession>A0A8H6SXB9</accession>
<evidence type="ECO:0000256" key="9">
    <source>
        <dbReference type="ARBA" id="ARBA00022946"/>
    </source>
</evidence>
<reference evidence="15" key="1">
    <citation type="submission" date="2020-05" db="EMBL/GenBank/DDBJ databases">
        <title>Mycena genomes resolve the evolution of fungal bioluminescence.</title>
        <authorList>
            <person name="Tsai I.J."/>
        </authorList>
    </citation>
    <scope>NUCLEOTIDE SEQUENCE</scope>
    <source>
        <strain evidence="15">171206Taipei</strain>
    </source>
</reference>
<keyword evidence="7 13" id="KW-0378">Hydrolase</keyword>
<comment type="cofactor">
    <cofactor evidence="13">
        <name>Zn(2+)</name>
        <dbReference type="ChEBI" id="CHEBI:29105"/>
    </cofactor>
    <text evidence="13">Binds 1 zinc ion.</text>
</comment>
<evidence type="ECO:0000256" key="7">
    <source>
        <dbReference type="ARBA" id="ARBA00022801"/>
    </source>
</evidence>
<keyword evidence="16" id="KW-1185">Reference proteome</keyword>
<dbReference type="PANTHER" id="PTHR11804">
    <property type="entry name" value="PROTEASE M3 THIMET OLIGOPEPTIDASE-RELATED"/>
    <property type="match status" value="1"/>
</dbReference>
<comment type="subcellular location">
    <subcellularLocation>
        <location evidence="2">Mitochondrion matrix</location>
    </subcellularLocation>
</comment>
<keyword evidence="6 13" id="KW-0479">Metal-binding</keyword>
<dbReference type="GeneID" id="59344327"/>
<dbReference type="PANTHER" id="PTHR11804:SF79">
    <property type="entry name" value="MITOCHONDRIAL INTERMEDIATE PEPTIDASE"/>
    <property type="match status" value="1"/>
</dbReference>
<evidence type="ECO:0000256" key="12">
    <source>
        <dbReference type="ARBA" id="ARBA00025208"/>
    </source>
</evidence>
<evidence type="ECO:0000256" key="4">
    <source>
        <dbReference type="ARBA" id="ARBA00012441"/>
    </source>
</evidence>
<evidence type="ECO:0000313" key="15">
    <source>
        <dbReference type="EMBL" id="KAF7307084.1"/>
    </source>
</evidence>
<evidence type="ECO:0000256" key="3">
    <source>
        <dbReference type="ARBA" id="ARBA00006040"/>
    </source>
</evidence>
<evidence type="ECO:0000256" key="10">
    <source>
        <dbReference type="ARBA" id="ARBA00023049"/>
    </source>
</evidence>
<keyword evidence="9" id="KW-0809">Transit peptide</keyword>
<dbReference type="GO" id="GO:0046872">
    <property type="term" value="F:metal ion binding"/>
    <property type="evidence" value="ECO:0007669"/>
    <property type="project" value="UniProtKB-UniRule"/>
</dbReference>
<dbReference type="EMBL" id="JACAZF010000004">
    <property type="protein sequence ID" value="KAF7307084.1"/>
    <property type="molecule type" value="Genomic_DNA"/>
</dbReference>
<dbReference type="InterPro" id="IPR033851">
    <property type="entry name" value="M3A_MIP"/>
</dbReference>
<organism evidence="15 16">
    <name type="scientific">Mycena indigotica</name>
    <dbReference type="NCBI Taxonomy" id="2126181"/>
    <lineage>
        <taxon>Eukaryota</taxon>
        <taxon>Fungi</taxon>
        <taxon>Dikarya</taxon>
        <taxon>Basidiomycota</taxon>
        <taxon>Agaricomycotina</taxon>
        <taxon>Agaricomycetes</taxon>
        <taxon>Agaricomycetidae</taxon>
        <taxon>Agaricales</taxon>
        <taxon>Marasmiineae</taxon>
        <taxon>Mycenaceae</taxon>
        <taxon>Mycena</taxon>
    </lineage>
</organism>
<dbReference type="GO" id="GO:0004222">
    <property type="term" value="F:metalloendopeptidase activity"/>
    <property type="evidence" value="ECO:0007669"/>
    <property type="project" value="UniProtKB-EC"/>
</dbReference>
<comment type="catalytic activity">
    <reaction evidence="1">
        <text>Release of an N-terminal octapeptide as second stage of processing of some proteins imported into the mitochondrion.</text>
        <dbReference type="EC" id="3.4.24.59"/>
    </reaction>
</comment>
<keyword evidence="11" id="KW-0496">Mitochondrion</keyword>
<dbReference type="GO" id="GO:0006518">
    <property type="term" value="P:peptide metabolic process"/>
    <property type="evidence" value="ECO:0007669"/>
    <property type="project" value="TreeGrafter"/>
</dbReference>
<dbReference type="InterPro" id="IPR024077">
    <property type="entry name" value="Neurolysin/TOP_dom2"/>
</dbReference>
<dbReference type="EC" id="3.4.24.59" evidence="4"/>
<sequence>MLSQPATRVVGRLFKSPSIKLEHYYRYAHTIPATADDRALKEVFDQSRGTQSSSGPPTGLFGHRTLTSPDALFKLADATVLRAQLLTKRILRARESRRELSLVIKNIDRLYSLVAGVTNAAELIENSHPDEKWAEAAGAVHRRLRDYTNTLNGHAGILAVQTEVLDNPSLMKSFSPETRATALRFARDELETSPRRIRKSSALSTKISSLGLKYLHGAVEYGDPPRILPAHLEGLDDWLGFPDGLPEDGIIVNPGSQEAEIIMRIGPDAEARRQLYIASNTSPPGQIETLHSMLRARGQLARVSGKSSYAEFALMNNMLKTPKHVEYFLDTLLNQTRPATQKALDLLRTQKQAYPTAAINAWDIDFYAEPEPEAFAALPNLTLGTVFMGLSRLLRHIYGISLRVADVPSSEFWHPDVTKLEVVDEKEGVIGWIYADLFARPGKVRGAAAHFLRPSRRTDDDDEAGDGVTPELQKQIKVSQEFDAHGRRAFPGRERVYQLPIGALFADFLPPTAEGDPPELVWQEVKMLWHEMGHAMHFMLSRPDFYSTSVSACPTDFVEFPSTLMEHFLTSTQVFSLFDSGSIDEKYLADPFPAIHTHQQILLAMLDQAYHSPKALENDFDSTAELRRIYDQYSLIPHVPGATPQTRFRHLGSSPVSYYGYLFDQAITGKVWRDIFSRDPLDRAAGERLRREVLSWGASKDAWKMLSELLRMPELESGGVEAIKEVGSWSEDMN</sequence>
<evidence type="ECO:0000256" key="1">
    <source>
        <dbReference type="ARBA" id="ARBA00000436"/>
    </source>
</evidence>
<evidence type="ECO:0000256" key="2">
    <source>
        <dbReference type="ARBA" id="ARBA00004305"/>
    </source>
</evidence>
<dbReference type="GO" id="GO:0006627">
    <property type="term" value="P:protein processing involved in protein targeting to mitochondrion"/>
    <property type="evidence" value="ECO:0007669"/>
    <property type="project" value="TreeGrafter"/>
</dbReference>
<gene>
    <name evidence="15" type="ORF">MIND_00501700</name>
</gene>
<evidence type="ECO:0000256" key="11">
    <source>
        <dbReference type="ARBA" id="ARBA00023128"/>
    </source>
</evidence>
<dbReference type="OrthoDB" id="17530at2759"/>
<evidence type="ECO:0000256" key="5">
    <source>
        <dbReference type="ARBA" id="ARBA00022670"/>
    </source>
</evidence>
<feature type="domain" description="Peptidase M3A/M3B catalytic" evidence="14">
    <location>
        <begin position="267"/>
        <end position="721"/>
    </location>
</feature>
<keyword evidence="8 13" id="KW-0862">Zinc</keyword>
<comment type="function">
    <text evidence="12">Cleaves proteins, imported into the mitochondrion, to their mature size. While most mitochondrial precursor proteins are processed to the mature form in one step by mitochondrial processing peptidase (MPP), the sequential cleavage by MIP of an octapeptide after initial processing by MPP is a required step for a subgroup of nuclear-encoded precursor proteins destined for the matrix or the inner membrane.</text>
</comment>
<dbReference type="Pfam" id="PF01432">
    <property type="entry name" value="Peptidase_M3"/>
    <property type="match status" value="1"/>
</dbReference>
<evidence type="ECO:0000256" key="13">
    <source>
        <dbReference type="RuleBase" id="RU003435"/>
    </source>
</evidence>
<dbReference type="SUPFAM" id="SSF55486">
    <property type="entry name" value="Metalloproteases ('zincins'), catalytic domain"/>
    <property type="match status" value="1"/>
</dbReference>
<evidence type="ECO:0000256" key="8">
    <source>
        <dbReference type="ARBA" id="ARBA00022833"/>
    </source>
</evidence>
<dbReference type="InterPro" id="IPR045090">
    <property type="entry name" value="Pept_M3A_M3B"/>
</dbReference>
<name>A0A8H6SXB9_9AGAR</name>
<dbReference type="Gene3D" id="1.10.1370.10">
    <property type="entry name" value="Neurolysin, domain 3"/>
    <property type="match status" value="1"/>
</dbReference>
<dbReference type="GO" id="GO:0005759">
    <property type="term" value="C:mitochondrial matrix"/>
    <property type="evidence" value="ECO:0007669"/>
    <property type="project" value="UniProtKB-SubCell"/>
</dbReference>
<protein>
    <recommendedName>
        <fullName evidence="4">mitochondrial intermediate peptidase</fullName>
        <ecNumber evidence="4">3.4.24.59</ecNumber>
    </recommendedName>
</protein>
<keyword evidence="10 13" id="KW-0482">Metalloprotease</keyword>
<dbReference type="RefSeq" id="XP_037222103.1">
    <property type="nucleotide sequence ID" value="XM_037361811.1"/>
</dbReference>
<dbReference type="InterPro" id="IPR001567">
    <property type="entry name" value="Pept_M3A_M3B_dom"/>
</dbReference>
<dbReference type="Proteomes" id="UP000636479">
    <property type="component" value="Unassembled WGS sequence"/>
</dbReference>
<dbReference type="Gene3D" id="3.40.390.10">
    <property type="entry name" value="Collagenase (Catalytic Domain)"/>
    <property type="match status" value="1"/>
</dbReference>
<proteinExistence type="inferred from homology"/>